<comment type="caution">
    <text evidence="1">The sequence shown here is derived from an EMBL/GenBank/DDBJ whole genome shotgun (WGS) entry which is preliminary data.</text>
</comment>
<reference evidence="1" key="1">
    <citation type="journal article" date="2021" name="Nat. Commun.">
        <title>Genetic determinants of endophytism in the Arabidopsis root mycobiome.</title>
        <authorList>
            <person name="Mesny F."/>
            <person name="Miyauchi S."/>
            <person name="Thiergart T."/>
            <person name="Pickel B."/>
            <person name="Atanasova L."/>
            <person name="Karlsson M."/>
            <person name="Huettel B."/>
            <person name="Barry K.W."/>
            <person name="Haridas S."/>
            <person name="Chen C."/>
            <person name="Bauer D."/>
            <person name="Andreopoulos W."/>
            <person name="Pangilinan J."/>
            <person name="LaButti K."/>
            <person name="Riley R."/>
            <person name="Lipzen A."/>
            <person name="Clum A."/>
            <person name="Drula E."/>
            <person name="Henrissat B."/>
            <person name="Kohler A."/>
            <person name="Grigoriev I.V."/>
            <person name="Martin F.M."/>
            <person name="Hacquard S."/>
        </authorList>
    </citation>
    <scope>NUCLEOTIDE SEQUENCE</scope>
    <source>
        <strain evidence="1">MPI-CAGE-CH-0235</strain>
    </source>
</reference>
<name>A0A8K0T963_9HYPO</name>
<evidence type="ECO:0000313" key="2">
    <source>
        <dbReference type="Proteomes" id="UP000813444"/>
    </source>
</evidence>
<dbReference type="InterPro" id="IPR046486">
    <property type="entry name" value="DUF6579"/>
</dbReference>
<organism evidence="1 2">
    <name type="scientific">Stachybotrys elegans</name>
    <dbReference type="NCBI Taxonomy" id="80388"/>
    <lineage>
        <taxon>Eukaryota</taxon>
        <taxon>Fungi</taxon>
        <taxon>Dikarya</taxon>
        <taxon>Ascomycota</taxon>
        <taxon>Pezizomycotina</taxon>
        <taxon>Sordariomycetes</taxon>
        <taxon>Hypocreomycetidae</taxon>
        <taxon>Hypocreales</taxon>
        <taxon>Stachybotryaceae</taxon>
        <taxon>Stachybotrys</taxon>
    </lineage>
</organism>
<evidence type="ECO:0000313" key="1">
    <source>
        <dbReference type="EMBL" id="KAH7329484.1"/>
    </source>
</evidence>
<protein>
    <submittedName>
        <fullName evidence="1">Uncharacterized protein</fullName>
    </submittedName>
</protein>
<dbReference type="OrthoDB" id="3852249at2759"/>
<dbReference type="Proteomes" id="UP000813444">
    <property type="component" value="Unassembled WGS sequence"/>
</dbReference>
<proteinExistence type="predicted"/>
<dbReference type="EMBL" id="JAGPNK010000001">
    <property type="protein sequence ID" value="KAH7329484.1"/>
    <property type="molecule type" value="Genomic_DNA"/>
</dbReference>
<accession>A0A8K0T963</accession>
<gene>
    <name evidence="1" type="ORF">B0I35DRAFT_456840</name>
</gene>
<dbReference type="AlphaFoldDB" id="A0A8K0T963"/>
<dbReference type="Pfam" id="PF20219">
    <property type="entry name" value="DUF6579"/>
    <property type="match status" value="1"/>
</dbReference>
<keyword evidence="2" id="KW-1185">Reference proteome</keyword>
<sequence length="312" mass="34839">MISFLSSILGRRARKGKVIETTKPLVQTIQAGLSSDGVYGMANPIRETAQNTSNLAGQGTRSIQLMSNSVANHTNILMAFSNIAGIATSAAIIVAVYQGYLLLRDIEGHLREISISQRATMALAAQKEFPMYVYTMIRERVEQNRDDPNSKHAFFMYHPDNDWHPGFYQLMKDNPIGREFSFRRYKRTKAKAKAIKLHLLIPAYQPLLIARALKIPEDIGDFVMEGRIHSGRALVTFNLPQEQSHYVQDIALYDPDDPQQGWANWIKSLVSGGPAERKVLGESIGGSRSREATGCYRFKTPASSKATLNLHS</sequence>